<dbReference type="Gene3D" id="3.60.21.70">
    <property type="entry name" value="PhoD-like phosphatase"/>
    <property type="match status" value="1"/>
</dbReference>
<dbReference type="Pfam" id="PF19050">
    <property type="entry name" value="PhoD_2"/>
    <property type="match status" value="2"/>
</dbReference>
<feature type="region of interest" description="Disordered" evidence="1">
    <location>
        <begin position="398"/>
        <end position="424"/>
    </location>
</feature>
<feature type="compositionally biased region" description="Basic and acidic residues" evidence="1">
    <location>
        <begin position="1254"/>
        <end position="1264"/>
    </location>
</feature>
<dbReference type="GO" id="GO:0016020">
    <property type="term" value="C:membrane"/>
    <property type="evidence" value="ECO:0007669"/>
    <property type="project" value="TreeGrafter"/>
</dbReference>
<keyword evidence="4" id="KW-1185">Reference proteome</keyword>
<dbReference type="EMBL" id="JAESVG020000008">
    <property type="protein sequence ID" value="KAG8624991.1"/>
    <property type="molecule type" value="Genomic_DNA"/>
</dbReference>
<feature type="compositionally biased region" description="Basic and acidic residues" evidence="1">
    <location>
        <begin position="163"/>
        <end position="172"/>
    </location>
</feature>
<evidence type="ECO:0000259" key="2">
    <source>
        <dbReference type="Pfam" id="PF19050"/>
    </source>
</evidence>
<dbReference type="InterPro" id="IPR029052">
    <property type="entry name" value="Metallo-depent_PP-like"/>
</dbReference>
<feature type="compositionally biased region" description="Basic and acidic residues" evidence="1">
    <location>
        <begin position="1325"/>
        <end position="1337"/>
    </location>
</feature>
<feature type="compositionally biased region" description="Polar residues" evidence="1">
    <location>
        <begin position="411"/>
        <end position="424"/>
    </location>
</feature>
<feature type="compositionally biased region" description="Basic residues" evidence="1">
    <location>
        <begin position="1485"/>
        <end position="1495"/>
    </location>
</feature>
<feature type="compositionally biased region" description="Basic and acidic residues" evidence="1">
    <location>
        <begin position="1133"/>
        <end position="1144"/>
    </location>
</feature>
<feature type="compositionally biased region" description="Basic residues" evidence="1">
    <location>
        <begin position="1678"/>
        <end position="1687"/>
    </location>
</feature>
<dbReference type="PANTHER" id="PTHR46689">
    <property type="entry name" value="MEMBRANE PROTEIN, PUTATIVE-RELATED"/>
    <property type="match status" value="1"/>
</dbReference>
<feature type="compositionally biased region" description="Polar residues" evidence="1">
    <location>
        <begin position="85"/>
        <end position="123"/>
    </location>
</feature>
<proteinExistence type="predicted"/>
<feature type="compositionally biased region" description="Polar residues" evidence="1">
    <location>
        <begin position="1417"/>
        <end position="1434"/>
    </location>
</feature>
<organism evidence="3 4">
    <name type="scientific">Elsinoe batatas</name>
    <dbReference type="NCBI Taxonomy" id="2601811"/>
    <lineage>
        <taxon>Eukaryota</taxon>
        <taxon>Fungi</taxon>
        <taxon>Dikarya</taxon>
        <taxon>Ascomycota</taxon>
        <taxon>Pezizomycotina</taxon>
        <taxon>Dothideomycetes</taxon>
        <taxon>Dothideomycetidae</taxon>
        <taxon>Myriangiales</taxon>
        <taxon>Elsinoaceae</taxon>
        <taxon>Elsinoe</taxon>
    </lineage>
</organism>
<feature type="compositionally biased region" description="Basic and acidic residues" evidence="1">
    <location>
        <begin position="1371"/>
        <end position="1397"/>
    </location>
</feature>
<feature type="region of interest" description="Disordered" evidence="1">
    <location>
        <begin position="452"/>
        <end position="478"/>
    </location>
</feature>
<gene>
    <name evidence="3" type="ORF">KVT40_006742</name>
</gene>
<sequence length="1687" mass="190134">METSYRRQPKGSFSERAGYNPDLDYNQDAYAPDEALPAQRRQNTSAHRVREPQAALHVPKPRSYFPEPDASSPNDRSARHHRQPTRPTVSIPNNATGQQFSPNVISPMDRTNQVRRSSLQDRSPLQKLEGKLGDISKEEKRARAEEAEHRARQKHMEKRGHRDARDQRRHVSDNSQGFAGEQYANASAHRRNITDPSRRQHDRYSDDVTQGAEVYPDMQGRTPSQKKRRSLADDGRRRFSQASEALREHSHSSRSDENSPDGTNETHDFAKRSPQDARHADGVHRAHSRRVPQNQRNDFQDPAAVARSDSRRLQKKNNTAEYPTGQRQASQIPHAQQQLQSDRMGTRIGGNNVSSDGDEDLIAPNAVLTNNARGPTYQVPPQTVTARDARSRVEPDFRAHQGGQGAHHGSNAVQRQPQRHSNSQIPVRTFDEWRTAGVAKLELEDLSLDDANTRNNRRSSRTHATYDGAESEGPGNYQPALYVKCGPLLRYKGLRRERRSRQGDVVVERELWRGSIMLVTVDQHSSYSAPVLKLFAQPADILHPPSNTRDLPSEYDDPVAGQVKPSRTGQPLYVKPIESIPGLVDLSQEEGDEGLFESYRSSDNKSRVKSRDGEKAGKFKEVKGARLHAERGLTFWRFNIEVELGLTQARIAYRINGGPATAFWVPARGSTMNIMFHSCNGFSLSVDPNSFSGPDPLWRDVLNSHAMKPYHVMIGGGDQVYNDRVMRETNLFREWLQIKNPQHKHEADFTKEMQNELENFYLDRYSLWFSQGLFGMANSQIPMINMWDDHDIIDGYGSYPDHFMRNKVFTGLGAIAFKYYMLFQHQSVSAETFQEEPSWVLGASPGPYIHQHSRNVFMFLGRRVAFLGLDCRTERRRDEVLCQGTYDLIFNRCRAEIVKGETKHLIVLLTVPIAYPRLNFLENILTSRVMDPIKAIGRAGALGLGGMMNKFDGGVEILDDLDDHWTAKHHKQERNWFIQELQALAAEKSVRITILGGDVHLGAIGQFYTSKKLGHVSKDQDHRYMPNVVSSAIVNTPPPVMMSDILNKRNKIHHLDGETDEDMIPMFEHDVDGMPRKNKTLLPRRNYCTIREYFPGSTPSHSPVEEEPPLPPRRRSRDDESRRYPPGSMLRSRSPETPEDDPRRYPPGSIGGGRSRSLTRDSFRPRNLLRRLSGSRSRKEKEEQAQQEEEEARAAHQRRSSLGSQPRRNDNGSYFPEMAATNTETNSSPKAPCPTNMFRRRPTDLSDQALSKRGKAEEALHDPDEEHPDDINLEYGLDICLNMEVSQSDPAGITVPYRLLVPALSYAGPQDANNTRFRTRRASLLDRIRGRGQRQDEYDSGSDSQSGSSRSASPNNGPPLPNRPGGHGRPLHPDDRLQFADQQSGHKDPRRDSRLPTDFDGTNDAPPPKPARLQRKSVPNQQHAPPSANGPTTHDQQHSAPHAATAPLPRPSMDNRPPSSQGGYAPTEELYDYPEKKKLGFFGSLKRRFSSRRRGGRDDDLSDDPAMYSKSSATGSEVDFTPPARPPNAAPPGNRASQGRNDSQAAQGGRGPYYRASDELSLRNDGRLNNQARVSSAPNGRGQHQPQTQFSGQRERGLSTGERFYRPSLTGETRQGGIRGQEDEESVTFSDIDSLEEKPRGGRGGKADRFFGVGDEGRRGGEEADGQWEDGYEEKPARRGSLKFWKR</sequence>
<evidence type="ECO:0000256" key="1">
    <source>
        <dbReference type="SAM" id="MobiDB-lite"/>
    </source>
</evidence>
<comment type="caution">
    <text evidence="3">The sequence shown here is derived from an EMBL/GenBank/DDBJ whole genome shotgun (WGS) entry which is preliminary data.</text>
</comment>
<dbReference type="OrthoDB" id="9999821at2759"/>
<feature type="compositionally biased region" description="Basic and acidic residues" evidence="1">
    <location>
        <begin position="245"/>
        <end position="257"/>
    </location>
</feature>
<accession>A0A8K0PCV5</accession>
<protein>
    <recommendedName>
        <fullName evidence="2">PhoD-like phosphatase domain-containing protein</fullName>
    </recommendedName>
</protein>
<feature type="compositionally biased region" description="Polar residues" evidence="1">
    <location>
        <begin position="316"/>
        <end position="343"/>
    </location>
</feature>
<feature type="compositionally biased region" description="Basic and acidic residues" evidence="1">
    <location>
        <begin position="1556"/>
        <end position="1566"/>
    </location>
</feature>
<feature type="region of interest" description="Disordered" evidence="1">
    <location>
        <begin position="1325"/>
        <end position="1687"/>
    </location>
</feature>
<feature type="region of interest" description="Disordered" evidence="1">
    <location>
        <begin position="1093"/>
        <end position="1271"/>
    </location>
</feature>
<feature type="compositionally biased region" description="Basic and acidic residues" evidence="1">
    <location>
        <begin position="128"/>
        <end position="150"/>
    </location>
</feature>
<feature type="compositionally biased region" description="Polar residues" evidence="1">
    <location>
        <begin position="1537"/>
        <end position="1546"/>
    </location>
</feature>
<feature type="domain" description="PhoD-like phosphatase" evidence="2">
    <location>
        <begin position="934"/>
        <end position="1095"/>
    </location>
</feature>
<feature type="compositionally biased region" description="Polar residues" evidence="1">
    <location>
        <begin position="1567"/>
        <end position="1592"/>
    </location>
</feature>
<evidence type="ECO:0000313" key="3">
    <source>
        <dbReference type="EMBL" id="KAG8624991.1"/>
    </source>
</evidence>
<feature type="compositionally biased region" description="Basic residues" evidence="1">
    <location>
        <begin position="151"/>
        <end position="162"/>
    </location>
</feature>
<feature type="region of interest" description="Disordered" evidence="1">
    <location>
        <begin position="1"/>
        <end position="343"/>
    </location>
</feature>
<dbReference type="PANTHER" id="PTHR46689:SF1">
    <property type="entry name" value="PHOD-LIKE PHOSPHATASE DOMAIN-CONTAINING PROTEIN"/>
    <property type="match status" value="1"/>
</dbReference>
<feature type="compositionally biased region" description="Polar residues" evidence="1">
    <location>
        <begin position="1220"/>
        <end position="1229"/>
    </location>
</feature>
<feature type="region of interest" description="Disordered" evidence="1">
    <location>
        <begin position="543"/>
        <end position="568"/>
    </location>
</feature>
<dbReference type="SUPFAM" id="SSF56300">
    <property type="entry name" value="Metallo-dependent phosphatases"/>
    <property type="match status" value="1"/>
</dbReference>
<feature type="compositionally biased region" description="Basic and acidic residues" evidence="1">
    <location>
        <begin position="264"/>
        <end position="284"/>
    </location>
</feature>
<dbReference type="InterPro" id="IPR043904">
    <property type="entry name" value="PhoD_2-like"/>
</dbReference>
<name>A0A8K0PCV5_9PEZI</name>
<feature type="compositionally biased region" description="Basic and acidic residues" evidence="1">
    <location>
        <begin position="1635"/>
        <end position="1662"/>
    </location>
</feature>
<reference evidence="3" key="1">
    <citation type="submission" date="2021-07" db="EMBL/GenBank/DDBJ databases">
        <title>Elsinoe batatas strain:CRI-CJ2 Genome sequencing and assembly.</title>
        <authorList>
            <person name="Huang L."/>
        </authorList>
    </citation>
    <scope>NUCLEOTIDE SEQUENCE</scope>
    <source>
        <strain evidence="3">CRI-CJ2</strain>
    </source>
</reference>
<dbReference type="InterPro" id="IPR038607">
    <property type="entry name" value="PhoD-like_sf"/>
</dbReference>
<evidence type="ECO:0000313" key="4">
    <source>
        <dbReference type="Proteomes" id="UP000809789"/>
    </source>
</evidence>
<feature type="compositionally biased region" description="Basic and acidic residues" evidence="1">
    <location>
        <begin position="192"/>
        <end position="206"/>
    </location>
</feature>
<feature type="domain" description="PhoD-like phosphatase" evidence="2">
    <location>
        <begin position="672"/>
        <end position="926"/>
    </location>
</feature>
<dbReference type="CDD" id="cd07389">
    <property type="entry name" value="MPP_PhoD"/>
    <property type="match status" value="1"/>
</dbReference>
<dbReference type="Proteomes" id="UP000809789">
    <property type="component" value="Unassembled WGS sequence"/>
</dbReference>
<dbReference type="InterPro" id="IPR018946">
    <property type="entry name" value="PhoD-like_MPP"/>
</dbReference>
<feature type="compositionally biased region" description="Low complexity" evidence="1">
    <location>
        <begin position="1341"/>
        <end position="1355"/>
    </location>
</feature>
<feature type="compositionally biased region" description="Acidic residues" evidence="1">
    <location>
        <begin position="1663"/>
        <end position="1672"/>
    </location>
</feature>